<organism evidence="10 11">
    <name type="scientific">Oncorhynchus kisutch</name>
    <name type="common">Coho salmon</name>
    <name type="synonym">Salmo kisutch</name>
    <dbReference type="NCBI Taxonomy" id="8019"/>
    <lineage>
        <taxon>Eukaryota</taxon>
        <taxon>Metazoa</taxon>
        <taxon>Chordata</taxon>
        <taxon>Craniata</taxon>
        <taxon>Vertebrata</taxon>
        <taxon>Euteleostomi</taxon>
        <taxon>Actinopterygii</taxon>
        <taxon>Neopterygii</taxon>
        <taxon>Teleostei</taxon>
        <taxon>Protacanthopterygii</taxon>
        <taxon>Salmoniformes</taxon>
        <taxon>Salmonidae</taxon>
        <taxon>Salmoninae</taxon>
        <taxon>Oncorhynchus</taxon>
    </lineage>
</organism>
<evidence type="ECO:0000256" key="2">
    <source>
        <dbReference type="ARBA" id="ARBA00004496"/>
    </source>
</evidence>
<keyword evidence="4" id="KW-0963">Cytoplasm</keyword>
<feature type="region of interest" description="Disordered" evidence="9">
    <location>
        <begin position="34"/>
        <end position="57"/>
    </location>
</feature>
<accession>A0A8C7MY92</accession>
<dbReference type="PANTHER" id="PTHR12348:SF24">
    <property type="entry name" value="TSC22 DOMAIN FAMILY PROTEIN 3"/>
    <property type="match status" value="1"/>
</dbReference>
<reference evidence="10" key="1">
    <citation type="submission" date="2025-08" db="UniProtKB">
        <authorList>
            <consortium name="Ensembl"/>
        </authorList>
    </citation>
    <scope>IDENTIFICATION</scope>
</reference>
<keyword evidence="6" id="KW-0539">Nucleus</keyword>
<dbReference type="AlphaFoldDB" id="A0A8C7MY92"/>
<keyword evidence="11" id="KW-1185">Reference proteome</keyword>
<evidence type="ECO:0000256" key="6">
    <source>
        <dbReference type="ARBA" id="ARBA00023242"/>
    </source>
</evidence>
<dbReference type="GO" id="GO:0006357">
    <property type="term" value="P:regulation of transcription by RNA polymerase II"/>
    <property type="evidence" value="ECO:0007669"/>
    <property type="project" value="InterPro"/>
</dbReference>
<dbReference type="InterPro" id="IPR047862">
    <property type="entry name" value="TSC22/BUN_CS"/>
</dbReference>
<dbReference type="Pfam" id="PF01166">
    <property type="entry name" value="TSC22"/>
    <property type="match status" value="1"/>
</dbReference>
<dbReference type="CDD" id="cd21940">
    <property type="entry name" value="ZIP_TSC22D3"/>
    <property type="match status" value="1"/>
</dbReference>
<dbReference type="FunFam" id="1.20.5.490:FF:000002">
    <property type="entry name" value="TSC22 domain family, member 1"/>
    <property type="match status" value="1"/>
</dbReference>
<gene>
    <name evidence="10" type="primary">TSC22D3</name>
</gene>
<dbReference type="Proteomes" id="UP000694557">
    <property type="component" value="Unassembled WGS sequence"/>
</dbReference>
<evidence type="ECO:0000256" key="7">
    <source>
        <dbReference type="ARBA" id="ARBA00039909"/>
    </source>
</evidence>
<evidence type="ECO:0000313" key="11">
    <source>
        <dbReference type="Proteomes" id="UP000694557"/>
    </source>
</evidence>
<evidence type="ECO:0000256" key="9">
    <source>
        <dbReference type="SAM" id="MobiDB-lite"/>
    </source>
</evidence>
<keyword evidence="8" id="KW-0175">Coiled coil</keyword>
<dbReference type="SUPFAM" id="SSF58026">
    <property type="entry name" value="Delta-sleep-inducing peptide immunoreactive peptide"/>
    <property type="match status" value="1"/>
</dbReference>
<dbReference type="InterPro" id="IPR000580">
    <property type="entry name" value="TSC22/Bun"/>
</dbReference>
<evidence type="ECO:0000256" key="3">
    <source>
        <dbReference type="ARBA" id="ARBA00007908"/>
    </source>
</evidence>
<protein>
    <recommendedName>
        <fullName evidence="7">TSC22 domain family protein 3</fullName>
    </recommendedName>
</protein>
<dbReference type="PANTHER" id="PTHR12348">
    <property type="entry name" value="TSC22"/>
    <property type="match status" value="1"/>
</dbReference>
<dbReference type="GO" id="GO:0005634">
    <property type="term" value="C:nucleus"/>
    <property type="evidence" value="ECO:0007669"/>
    <property type="project" value="UniProtKB-SubCell"/>
</dbReference>
<feature type="coiled-coil region" evidence="8">
    <location>
        <begin position="128"/>
        <end position="162"/>
    </location>
</feature>
<dbReference type="PROSITE" id="PS01289">
    <property type="entry name" value="TSC22"/>
    <property type="match status" value="1"/>
</dbReference>
<comment type="subcellular location">
    <subcellularLocation>
        <location evidence="2">Cytoplasm</location>
    </subcellularLocation>
    <subcellularLocation>
        <location evidence="1">Nucleus</location>
    </subcellularLocation>
</comment>
<dbReference type="Ensembl" id="ENSOKIT00005093181.1">
    <property type="protein sequence ID" value="ENSOKIP00005087125.1"/>
    <property type="gene ID" value="ENSOKIG00005038009.1"/>
</dbReference>
<dbReference type="GeneTree" id="ENSGT00940000156656"/>
<keyword evidence="5" id="KW-0597">Phosphoprotein</keyword>
<evidence type="ECO:0000256" key="5">
    <source>
        <dbReference type="ARBA" id="ARBA00022553"/>
    </source>
</evidence>
<evidence type="ECO:0000313" key="10">
    <source>
        <dbReference type="Ensembl" id="ENSOKIP00005087125.1"/>
    </source>
</evidence>
<dbReference type="Gene3D" id="1.20.5.490">
    <property type="entry name" value="Single helix bin"/>
    <property type="match status" value="1"/>
</dbReference>
<sequence>MVNNRTMKASLSLHYPLIRLLVIGMGACRSRPRVVPLPSQARSRPPLPSPGPAQQTIQRLAEPPAAVPAPLQTQRRLSSVARAMNYHYQPPYSPSLSQRGYRRASGASVVAIDNKIEQAMDLVKNHLMYAVREEVEILKEQIRELAEKNNQLERENSLLKNLASPEQMESFRERVPSDSDALVPLRLDNQYQQQAQQYQQQAQIGLHNPDQSCHISAGSAV</sequence>
<evidence type="ECO:0000256" key="1">
    <source>
        <dbReference type="ARBA" id="ARBA00004123"/>
    </source>
</evidence>
<dbReference type="GO" id="GO:0005737">
    <property type="term" value="C:cytoplasm"/>
    <property type="evidence" value="ECO:0007669"/>
    <property type="project" value="UniProtKB-SubCell"/>
</dbReference>
<proteinExistence type="inferred from homology"/>
<evidence type="ECO:0000256" key="4">
    <source>
        <dbReference type="ARBA" id="ARBA00022490"/>
    </source>
</evidence>
<name>A0A8C7MY92_ONCKI</name>
<comment type="similarity">
    <text evidence="3">Belongs to the TSC-22/Dip/Bun family.</text>
</comment>
<reference evidence="10" key="2">
    <citation type="submission" date="2025-09" db="UniProtKB">
        <authorList>
            <consortium name="Ensembl"/>
        </authorList>
    </citation>
    <scope>IDENTIFICATION</scope>
</reference>
<evidence type="ECO:0000256" key="8">
    <source>
        <dbReference type="SAM" id="Coils"/>
    </source>
</evidence>